<accession>A0A1K2HDF4</accession>
<keyword evidence="4" id="KW-1185">Reference proteome</keyword>
<dbReference type="Gene3D" id="3.40.50.150">
    <property type="entry name" value="Vaccinia Virus protein VP39"/>
    <property type="match status" value="1"/>
</dbReference>
<dbReference type="AlphaFoldDB" id="A0A1K2HDF4"/>
<proteinExistence type="predicted"/>
<evidence type="ECO:0000313" key="3">
    <source>
        <dbReference type="EMBL" id="SFZ74338.1"/>
    </source>
</evidence>
<evidence type="ECO:0000313" key="4">
    <source>
        <dbReference type="Proteomes" id="UP000186513"/>
    </source>
</evidence>
<protein>
    <submittedName>
        <fullName evidence="3">Methyltransferase domain-containing protein</fullName>
    </submittedName>
</protein>
<feature type="region of interest" description="Disordered" evidence="1">
    <location>
        <begin position="222"/>
        <end position="252"/>
    </location>
</feature>
<dbReference type="EMBL" id="FPKR01000004">
    <property type="protein sequence ID" value="SFZ74338.1"/>
    <property type="molecule type" value="Genomic_DNA"/>
</dbReference>
<organism evidence="3 4">
    <name type="scientific">Chitinimonas taiwanensis DSM 18899</name>
    <dbReference type="NCBI Taxonomy" id="1121279"/>
    <lineage>
        <taxon>Bacteria</taxon>
        <taxon>Pseudomonadati</taxon>
        <taxon>Pseudomonadota</taxon>
        <taxon>Betaproteobacteria</taxon>
        <taxon>Neisseriales</taxon>
        <taxon>Chitinibacteraceae</taxon>
        <taxon>Chitinimonas</taxon>
    </lineage>
</organism>
<dbReference type="Pfam" id="PF08241">
    <property type="entry name" value="Methyltransf_11"/>
    <property type="match status" value="1"/>
</dbReference>
<dbReference type="STRING" id="1121279.SAMN02745887_01216"/>
<name>A0A1K2HDF4_9NEIS</name>
<dbReference type="SUPFAM" id="SSF53335">
    <property type="entry name" value="S-adenosyl-L-methionine-dependent methyltransferases"/>
    <property type="match status" value="1"/>
</dbReference>
<dbReference type="CDD" id="cd02440">
    <property type="entry name" value="AdoMet_MTases"/>
    <property type="match status" value="1"/>
</dbReference>
<evidence type="ECO:0000259" key="2">
    <source>
        <dbReference type="Pfam" id="PF08241"/>
    </source>
</evidence>
<dbReference type="Proteomes" id="UP000186513">
    <property type="component" value="Unassembled WGS sequence"/>
</dbReference>
<reference evidence="3 4" key="1">
    <citation type="submission" date="2016-11" db="EMBL/GenBank/DDBJ databases">
        <authorList>
            <person name="Jaros S."/>
            <person name="Januszkiewicz K."/>
            <person name="Wedrychowicz H."/>
        </authorList>
    </citation>
    <scope>NUCLEOTIDE SEQUENCE [LARGE SCALE GENOMIC DNA]</scope>
    <source>
        <strain evidence="3 4">DSM 18899</strain>
    </source>
</reference>
<dbReference type="GO" id="GO:0008757">
    <property type="term" value="F:S-adenosylmethionine-dependent methyltransferase activity"/>
    <property type="evidence" value="ECO:0007669"/>
    <property type="project" value="InterPro"/>
</dbReference>
<gene>
    <name evidence="3" type="ORF">SAMN02745887_01216</name>
</gene>
<feature type="domain" description="Methyltransferase type 11" evidence="2">
    <location>
        <begin position="59"/>
        <end position="107"/>
    </location>
</feature>
<dbReference type="InterPro" id="IPR029063">
    <property type="entry name" value="SAM-dependent_MTases_sf"/>
</dbReference>
<keyword evidence="3" id="KW-0489">Methyltransferase</keyword>
<sequence>MRSPLGEYVATREQVFFDRAVADVFGYYALQLDQPALPLLRSNRMPTRLLAGLSAACPLHCDPVQLPFPAASIDLVILPHTLDFHPDPRAVLREVERVLVPEGRVILSGFNPWSLWGATRLGKRRRGMPWQGQFLSVPRVKDWLALLGFETTASQLDCYVPPLLRAGWRDKFAFMEKAGARWWPIGGGVYCISAVKRVRGMRLITPGWKKAKPVGRAVAVGVPDRRSQPAGAPTTPKQTGVTARATPTQTDN</sequence>
<dbReference type="GO" id="GO:0032259">
    <property type="term" value="P:methylation"/>
    <property type="evidence" value="ECO:0007669"/>
    <property type="project" value="UniProtKB-KW"/>
</dbReference>
<evidence type="ECO:0000256" key="1">
    <source>
        <dbReference type="SAM" id="MobiDB-lite"/>
    </source>
</evidence>
<keyword evidence="3" id="KW-0808">Transferase</keyword>
<feature type="compositionally biased region" description="Polar residues" evidence="1">
    <location>
        <begin position="235"/>
        <end position="252"/>
    </location>
</feature>
<dbReference type="InterPro" id="IPR013216">
    <property type="entry name" value="Methyltransf_11"/>
</dbReference>